<proteinExistence type="predicted"/>
<keyword evidence="2" id="KW-1185">Reference proteome</keyword>
<gene>
    <name evidence="1" type="ORF">DPMN_047840</name>
</gene>
<reference evidence="1" key="1">
    <citation type="journal article" date="2019" name="bioRxiv">
        <title>The Genome of the Zebra Mussel, Dreissena polymorpha: A Resource for Invasive Species Research.</title>
        <authorList>
            <person name="McCartney M.A."/>
            <person name="Auch B."/>
            <person name="Kono T."/>
            <person name="Mallez S."/>
            <person name="Zhang Y."/>
            <person name="Obille A."/>
            <person name="Becker A."/>
            <person name="Abrahante J.E."/>
            <person name="Garbe J."/>
            <person name="Badalamenti J.P."/>
            <person name="Herman A."/>
            <person name="Mangelson H."/>
            <person name="Liachko I."/>
            <person name="Sullivan S."/>
            <person name="Sone E.D."/>
            <person name="Koren S."/>
            <person name="Silverstein K.A.T."/>
            <person name="Beckman K.B."/>
            <person name="Gohl D.M."/>
        </authorList>
    </citation>
    <scope>NUCLEOTIDE SEQUENCE</scope>
    <source>
        <strain evidence="1">Duluth1</strain>
        <tissue evidence="1">Whole animal</tissue>
    </source>
</reference>
<name>A0A9D4D8G2_DREPO</name>
<comment type="caution">
    <text evidence="1">The sequence shown here is derived from an EMBL/GenBank/DDBJ whole genome shotgun (WGS) entry which is preliminary data.</text>
</comment>
<reference evidence="1" key="2">
    <citation type="submission" date="2020-11" db="EMBL/GenBank/DDBJ databases">
        <authorList>
            <person name="McCartney M.A."/>
            <person name="Auch B."/>
            <person name="Kono T."/>
            <person name="Mallez S."/>
            <person name="Becker A."/>
            <person name="Gohl D.M."/>
            <person name="Silverstein K.A.T."/>
            <person name="Koren S."/>
            <person name="Bechman K.B."/>
            <person name="Herman A."/>
            <person name="Abrahante J.E."/>
            <person name="Garbe J."/>
        </authorList>
    </citation>
    <scope>NUCLEOTIDE SEQUENCE</scope>
    <source>
        <strain evidence="1">Duluth1</strain>
        <tissue evidence="1">Whole animal</tissue>
    </source>
</reference>
<dbReference type="Proteomes" id="UP000828390">
    <property type="component" value="Unassembled WGS sequence"/>
</dbReference>
<organism evidence="1 2">
    <name type="scientific">Dreissena polymorpha</name>
    <name type="common">Zebra mussel</name>
    <name type="synonym">Mytilus polymorpha</name>
    <dbReference type="NCBI Taxonomy" id="45954"/>
    <lineage>
        <taxon>Eukaryota</taxon>
        <taxon>Metazoa</taxon>
        <taxon>Spiralia</taxon>
        <taxon>Lophotrochozoa</taxon>
        <taxon>Mollusca</taxon>
        <taxon>Bivalvia</taxon>
        <taxon>Autobranchia</taxon>
        <taxon>Heteroconchia</taxon>
        <taxon>Euheterodonta</taxon>
        <taxon>Imparidentia</taxon>
        <taxon>Neoheterodontei</taxon>
        <taxon>Myida</taxon>
        <taxon>Dreissenoidea</taxon>
        <taxon>Dreissenidae</taxon>
        <taxon>Dreissena</taxon>
    </lineage>
</organism>
<dbReference type="AlphaFoldDB" id="A0A9D4D8G2"/>
<evidence type="ECO:0000313" key="2">
    <source>
        <dbReference type="Proteomes" id="UP000828390"/>
    </source>
</evidence>
<accession>A0A9D4D8G2</accession>
<sequence>MRFLGVFVTEANLVTDVELVVAEDVVDLAHCVLLVIVWAQSVSSRNDSNKRGIGCKL</sequence>
<protein>
    <submittedName>
        <fullName evidence="1">Uncharacterized protein</fullName>
    </submittedName>
</protein>
<evidence type="ECO:0000313" key="1">
    <source>
        <dbReference type="EMBL" id="KAH3741121.1"/>
    </source>
</evidence>
<dbReference type="EMBL" id="JAIWYP010000011">
    <property type="protein sequence ID" value="KAH3741121.1"/>
    <property type="molecule type" value="Genomic_DNA"/>
</dbReference>